<feature type="region of interest" description="Disordered" evidence="6">
    <location>
        <begin position="581"/>
        <end position="612"/>
    </location>
</feature>
<dbReference type="KEGG" id="goe:100907039"/>
<dbReference type="GO" id="GO:0030496">
    <property type="term" value="C:midbody"/>
    <property type="evidence" value="ECO:0007669"/>
    <property type="project" value="TreeGrafter"/>
</dbReference>
<keyword evidence="3 5" id="KW-0863">Zinc-finger</keyword>
<dbReference type="Proteomes" id="UP000694867">
    <property type="component" value="Unplaced"/>
</dbReference>
<dbReference type="SUPFAM" id="SSF57903">
    <property type="entry name" value="FYVE/PHD zinc finger"/>
    <property type="match status" value="1"/>
</dbReference>
<dbReference type="Pfam" id="PF25569">
    <property type="entry name" value="TPR_ZFYVE26"/>
    <property type="match status" value="1"/>
</dbReference>
<dbReference type="Pfam" id="PF01363">
    <property type="entry name" value="FYVE"/>
    <property type="match status" value="1"/>
</dbReference>
<dbReference type="InterPro" id="IPR028730">
    <property type="entry name" value="ZFYVE26"/>
</dbReference>
<gene>
    <name evidence="9" type="primary">LOC100907039</name>
</gene>
<evidence type="ECO:0000256" key="3">
    <source>
        <dbReference type="ARBA" id="ARBA00022771"/>
    </source>
</evidence>
<organism evidence="8 9">
    <name type="scientific">Galendromus occidentalis</name>
    <name type="common">western predatory mite</name>
    <dbReference type="NCBI Taxonomy" id="34638"/>
    <lineage>
        <taxon>Eukaryota</taxon>
        <taxon>Metazoa</taxon>
        <taxon>Ecdysozoa</taxon>
        <taxon>Arthropoda</taxon>
        <taxon>Chelicerata</taxon>
        <taxon>Arachnida</taxon>
        <taxon>Acari</taxon>
        <taxon>Parasitiformes</taxon>
        <taxon>Mesostigmata</taxon>
        <taxon>Gamasina</taxon>
        <taxon>Phytoseioidea</taxon>
        <taxon>Phytoseiidae</taxon>
        <taxon>Typhlodrominae</taxon>
        <taxon>Galendromus</taxon>
    </lineage>
</organism>
<dbReference type="RefSeq" id="XP_028968166.1">
    <property type="nucleotide sequence ID" value="XM_029112333.1"/>
</dbReference>
<evidence type="ECO:0000256" key="6">
    <source>
        <dbReference type="SAM" id="MobiDB-lite"/>
    </source>
</evidence>
<keyword evidence="8" id="KW-1185">Reference proteome</keyword>
<dbReference type="GO" id="GO:0000724">
    <property type="term" value="P:double-strand break repair via homologous recombination"/>
    <property type="evidence" value="ECO:0007669"/>
    <property type="project" value="InterPro"/>
</dbReference>
<protein>
    <submittedName>
        <fullName evidence="9">Uncharacterized protein LOC100907039</fullName>
    </submittedName>
</protein>
<sequence length="2383" mass="271393">MNRRYAADSDLLSEFKTHLALGQWEVVEAFVTFQLDRDVINDLLRGVALQPHLNSYCLQQNVRSPEHLSFLAARCIGDDELSKDAAFRSTLRGVTQLGEDIKFHLLDSFTHGIQPEQRVLNALRQCCLLPQVPISLFVILDLLRLPQVPLECILQICVQLQQASSAWSVDQLIEKLQELVAFTPPHETVPAGILRDIANSMVEHVLPRRPDKLLSMAIGCQHKSFQKELLGAISEKECILSRARALGKHFLELHLDETIAALKRNEKLPENLPGLNLRPLALQFAWNQLPPEAVFNRLDELERLYADDEMISRLAEIVRECRLISSVTKNSLLDLVAQRQTQSLLRVVHSTGALKGMKDAQVLHIVKDEYQSHMLRGYLILKHACSALFHAALIAERRVDRNAVFRPRTQEDLIFESTKDIVEYIDLHGPDVSFDTLVTQELAAMSSILGEVPSNALKVEVLENLFSLLFVTHRDLQQNGESSDEENDAVSSTRFETSEEPNSFLKSSGFLASKEFISALLIHLDKHIRSTKLKFSDERALQSRLEELLKHVVDARWRLEIVEEKLLLSIKCVQNIEAEDASSSSSSSLSTPPRTRRRSARQRTKSHTAHLEPRAPQATVIELMLSTMDALMRHCLWKSSYERAKEVRQAVVLKNSEMADSAELDFCLSISSIEEEVLSLQTDPENISAIFVAIESFLQARPLTANSSNLSRFYLNLAFISGLRPFVAYKLLAHSTGISREASSAAYPDLQAIHRSGSSLYRICEKLADTEIPLEETLQLSTSHLDGETLREELLFWSSLEKTIEVVGNLLNMAHGSANTEVHQEFFRLAKMTGTGIRKFHRRLPSYNFDFLRALYAHARQVYKALEEKQHTLRAHVGPQHRTYFSVLEECSPSMTLLKLILHDHVPPNKLEEFAVKMKLNITQCVSKEILPNIYMRPMSLHDFPYLRVLNCDMKVTNSTHKPSQTQISRNAAFVAKKLLSQIIDILGEKTAGKLLIEKYDGLREIAFSAQYDRWRESTRELINIDPTKLKTEERIPFFLNVIHCLTLDRLLFKCKRGQPFVTNVLESQIDDSLYAYEIGHMGTVSLLGLKYSILFRGHSLPELKPPLLSLAKVPDYGFLPPANMLTIFSLVQGFQDDPPLRVLETETQLQEGFSRAVLKINVDVENKKMYVPWQTKEIMKGKFFRSNEKQVLQLTILKMGGSGFSIEFVKPQKFRLNLNPFGQCSDLCERQRSTKLDVPPSVLRYMEQHCSPIGAMLNPAVETASSALDRILEMLPEAKKTALSGTVAEDIWDLLEASTGWSDPLSRMLQCIDLCEAISGGEVSNRKLSYLKHLIIGELAKTSYRYVLRIEADSVKVDAFLANYMDWNDKDIEVSSKALKSLVAKTEPRYKELTTEIERIYLYQSIGRLLNVEWRTIPRDIPQVIEKLRSTNRFDFVHKISMLSLVDERNELLQQVVTELNACYYFSQTHEEDYVSGLRIVDQISDSDVRLNFCQRLLGELSPSRGKLYLLRYMIYKYSEEPSLVSRLETRALGLEALLVIPTVQRWEYNHLEGYPEIIVELLLMNGHLDLLGKILDTSEFASQEFFATVDALCEVFAKRALELNNMTASANRRQSMAPLSARSQSSSSFVMPLKIPSAKEWVRDDEISKCMICQTKFSLLVRKHHCRRCGRIVCKECSSRGRLPLEGYGKVPVRVCDDCFVQTTEPEISEATEAVENFTPNTLSKKVSPVKVETTWRLKAPTNAENREFNENTRRVFWYERAPSVSLCLSILDRHSNGEKAAEFILSLCDRLVALLVFPSEIDYGLVIAMLQTLLMKARINLLQQNKQNSLEWCDSYLQTLDLLKLLVKDNCQDLIPKELLTQKNSESNDWMNVHRKLRDRLVEAERFQLAVEISSKCNLEKNVVLAAWGLSLLKAGDWAAAREKLVYCLKKPQDLNNSKSESPLLKDILSILQNATYVGITKAAAVFCALANLKNIKEKGAQYLVAESVDLEVTVQSECWFYLENFASHSSIVGYFIRREQFDRALAYCLDRRCDNDVFIEQVLMPSLRSGRFETLLDAIKMNHNYLTTFSTYLLSSCRYLDKNNFTNTLFRIQIFMEDWVRAAMTSINFFEREIVSLSAREIVTEKLSRLTEAKKHLEKFLSLSISGNTAKSVRLAMPIKEINRHLSTVALQIDVVKFLARREEAQDGCLIYLDSDEKLLPTLFSRKANEKHDLAAMILLNGANVEEGFGLCLRVVQECQLEGMEVLGKVVAYYSREGRDVNMEEIQRLASCVEQSGYNSNRYDMDKVIISVISNLAEKESQDPDKLNGAIDSILKLVKDDMNKIIAYTESGRLRSAYMLAVRFGEVEAVRKIREQATKLHQPSVYKMCDKWLQGKINP</sequence>
<name>A0AAJ7SG80_9ACAR</name>
<dbReference type="InterPro" id="IPR011011">
    <property type="entry name" value="Znf_FYVE_PHD"/>
</dbReference>
<dbReference type="PROSITE" id="PS50178">
    <property type="entry name" value="ZF_FYVE"/>
    <property type="match status" value="1"/>
</dbReference>
<feature type="compositionally biased region" description="Low complexity" evidence="6">
    <location>
        <begin position="582"/>
        <end position="593"/>
    </location>
</feature>
<evidence type="ECO:0000256" key="5">
    <source>
        <dbReference type="PROSITE-ProRule" id="PRU00091"/>
    </source>
</evidence>
<dbReference type="GO" id="GO:0032465">
    <property type="term" value="P:regulation of cytokinesis"/>
    <property type="evidence" value="ECO:0007669"/>
    <property type="project" value="TreeGrafter"/>
</dbReference>
<dbReference type="GeneID" id="100907039"/>
<feature type="compositionally biased region" description="Basic residues" evidence="6">
    <location>
        <begin position="594"/>
        <end position="608"/>
    </location>
</feature>
<dbReference type="CTD" id="41370"/>
<dbReference type="InterPro" id="IPR017455">
    <property type="entry name" value="Znf_FYVE-rel"/>
</dbReference>
<dbReference type="GO" id="GO:0005813">
    <property type="term" value="C:centrosome"/>
    <property type="evidence" value="ECO:0007669"/>
    <property type="project" value="TreeGrafter"/>
</dbReference>
<feature type="domain" description="FYVE-type" evidence="7">
    <location>
        <begin position="1646"/>
        <end position="1706"/>
    </location>
</feature>
<dbReference type="GO" id="GO:0008270">
    <property type="term" value="F:zinc ion binding"/>
    <property type="evidence" value="ECO:0007669"/>
    <property type="project" value="UniProtKB-KW"/>
</dbReference>
<proteinExistence type="predicted"/>
<reference evidence="9" key="1">
    <citation type="submission" date="2025-08" db="UniProtKB">
        <authorList>
            <consortium name="RefSeq"/>
        </authorList>
    </citation>
    <scope>IDENTIFICATION</scope>
</reference>
<dbReference type="PANTHER" id="PTHR46591">
    <property type="entry name" value="ZINC FINGER FYVE DOMAIN-CONTAINING PROTEIN 26"/>
    <property type="match status" value="1"/>
</dbReference>
<evidence type="ECO:0000256" key="1">
    <source>
        <dbReference type="ARBA" id="ARBA00022553"/>
    </source>
</evidence>
<evidence type="ECO:0000313" key="8">
    <source>
        <dbReference type="Proteomes" id="UP000694867"/>
    </source>
</evidence>
<dbReference type="SMART" id="SM00064">
    <property type="entry name" value="FYVE"/>
    <property type="match status" value="1"/>
</dbReference>
<keyword evidence="4" id="KW-0862">Zinc</keyword>
<keyword evidence="2" id="KW-0479">Metal-binding</keyword>
<dbReference type="InterPro" id="IPR057946">
    <property type="entry name" value="TPR_ZFYVE26"/>
</dbReference>
<dbReference type="GO" id="GO:0000281">
    <property type="term" value="P:mitotic cytokinesis"/>
    <property type="evidence" value="ECO:0007669"/>
    <property type="project" value="InterPro"/>
</dbReference>
<dbReference type="InterPro" id="IPR013083">
    <property type="entry name" value="Znf_RING/FYVE/PHD"/>
</dbReference>
<dbReference type="PANTHER" id="PTHR46591:SF1">
    <property type="entry name" value="ZINC FINGER FYVE DOMAIN-CONTAINING PROTEIN 26"/>
    <property type="match status" value="1"/>
</dbReference>
<evidence type="ECO:0000256" key="4">
    <source>
        <dbReference type="ARBA" id="ARBA00022833"/>
    </source>
</evidence>
<dbReference type="InterPro" id="IPR000306">
    <property type="entry name" value="Znf_FYVE"/>
</dbReference>
<keyword evidence="1" id="KW-0597">Phosphoprotein</keyword>
<evidence type="ECO:0000259" key="7">
    <source>
        <dbReference type="PROSITE" id="PS50178"/>
    </source>
</evidence>
<accession>A0AAJ7SG80</accession>
<dbReference type="Gene3D" id="3.30.40.10">
    <property type="entry name" value="Zinc/RING finger domain, C3HC4 (zinc finger)"/>
    <property type="match status" value="1"/>
</dbReference>
<evidence type="ECO:0000313" key="9">
    <source>
        <dbReference type="RefSeq" id="XP_028968166.1"/>
    </source>
</evidence>
<dbReference type="GO" id="GO:0005765">
    <property type="term" value="C:lysosomal membrane"/>
    <property type="evidence" value="ECO:0007669"/>
    <property type="project" value="TreeGrafter"/>
</dbReference>
<dbReference type="GO" id="GO:0032266">
    <property type="term" value="F:phosphatidylinositol-3-phosphate binding"/>
    <property type="evidence" value="ECO:0007669"/>
    <property type="project" value="InterPro"/>
</dbReference>
<evidence type="ECO:0000256" key="2">
    <source>
        <dbReference type="ARBA" id="ARBA00022723"/>
    </source>
</evidence>